<gene>
    <name evidence="7" type="ORF">SAMN04488571_105213</name>
</gene>
<dbReference type="STRING" id="2200.GCA_001571405_01781"/>
<feature type="domain" description="NADPH-dependent FMN reductase-like" evidence="6">
    <location>
        <begin position="4"/>
        <end position="117"/>
    </location>
</feature>
<dbReference type="AlphaFoldDB" id="A0A1G9AAD3"/>
<keyword evidence="3" id="KW-0285">Flavoprotein</keyword>
<accession>A0A1G9AAD3</accession>
<dbReference type="SUPFAM" id="SSF52218">
    <property type="entry name" value="Flavoproteins"/>
    <property type="match status" value="1"/>
</dbReference>
<evidence type="ECO:0000313" key="7">
    <source>
        <dbReference type="EMBL" id="SDK23410.1"/>
    </source>
</evidence>
<dbReference type="EMBL" id="FNFT01000005">
    <property type="protein sequence ID" value="SDK23410.1"/>
    <property type="molecule type" value="Genomic_DNA"/>
</dbReference>
<evidence type="ECO:0000256" key="3">
    <source>
        <dbReference type="ARBA" id="ARBA00022630"/>
    </source>
</evidence>
<dbReference type="PANTHER" id="PTHR43278">
    <property type="entry name" value="NAD(P)H-DEPENDENT FMN-CONTAINING OXIDOREDUCTASE YWQN-RELATED"/>
    <property type="match status" value="1"/>
</dbReference>
<evidence type="ECO:0000313" key="8">
    <source>
        <dbReference type="Proteomes" id="UP000326500"/>
    </source>
</evidence>
<dbReference type="PANTHER" id="PTHR43278:SF4">
    <property type="entry name" value="NAD(P)H-DEPENDENT FMN-CONTAINING OXIDOREDUCTASE YWQN-RELATED"/>
    <property type="match status" value="1"/>
</dbReference>
<comment type="cofactor">
    <cofactor evidence="2">
        <name>[4Fe-4S] cluster</name>
        <dbReference type="ChEBI" id="CHEBI:49883"/>
    </cofactor>
</comment>
<dbReference type="InterPro" id="IPR005025">
    <property type="entry name" value="FMN_Rdtase-like_dom"/>
</dbReference>
<proteinExistence type="inferred from homology"/>
<organism evidence="7 8">
    <name type="scientific">Methanoculleus thermophilus</name>
    <dbReference type="NCBI Taxonomy" id="2200"/>
    <lineage>
        <taxon>Archaea</taxon>
        <taxon>Methanobacteriati</taxon>
        <taxon>Methanobacteriota</taxon>
        <taxon>Stenosarchaea group</taxon>
        <taxon>Methanomicrobia</taxon>
        <taxon>Methanomicrobiales</taxon>
        <taxon>Methanomicrobiaceae</taxon>
        <taxon>Methanoculleus</taxon>
    </lineage>
</organism>
<dbReference type="InterPro" id="IPR029039">
    <property type="entry name" value="Flavoprotein-like_sf"/>
</dbReference>
<evidence type="ECO:0000259" key="6">
    <source>
        <dbReference type="Pfam" id="PF03358"/>
    </source>
</evidence>
<dbReference type="OrthoDB" id="9059at2157"/>
<dbReference type="InterPro" id="IPR051796">
    <property type="entry name" value="ISF_SsuE-like"/>
</dbReference>
<keyword evidence="4" id="KW-0288">FMN</keyword>
<evidence type="ECO:0000256" key="2">
    <source>
        <dbReference type="ARBA" id="ARBA00001966"/>
    </source>
</evidence>
<sequence length="204" mass="22765">MTIDVLAFATSPRRHGNSETLLDWVLAAMAEEGAAVEKIVVPEVDIRPCHGCNLCETLNRCVQRDYMVSYVQDRIIAADCIILASPIYCMGLAAQAKALVDRAQVFRSRKYVLHLPVVPPERKGKRVGIFLATAGQNWDYVFDAAIPSVKCFFHVVDIRNKDMRYLMVNGVDEKGAIERHPTAKADAERLAREVVAHLQEVLST</sequence>
<comment type="similarity">
    <text evidence="5">Belongs to the SsuE family. Isf subfamily.</text>
</comment>
<dbReference type="Proteomes" id="UP000326500">
    <property type="component" value="Unassembled WGS sequence"/>
</dbReference>
<dbReference type="RefSeq" id="WP_066958103.1">
    <property type="nucleotide sequence ID" value="NZ_BCNX01000008.1"/>
</dbReference>
<protein>
    <submittedName>
        <fullName evidence="7">Multimeric flavodoxin WrbA</fullName>
    </submittedName>
</protein>
<dbReference type="Pfam" id="PF03358">
    <property type="entry name" value="FMN_red"/>
    <property type="match status" value="1"/>
</dbReference>
<dbReference type="Gene3D" id="3.40.50.360">
    <property type="match status" value="1"/>
</dbReference>
<comment type="cofactor">
    <cofactor evidence="1">
        <name>FMN</name>
        <dbReference type="ChEBI" id="CHEBI:58210"/>
    </cofactor>
</comment>
<evidence type="ECO:0000256" key="4">
    <source>
        <dbReference type="ARBA" id="ARBA00022643"/>
    </source>
</evidence>
<evidence type="ECO:0000256" key="5">
    <source>
        <dbReference type="ARBA" id="ARBA00038292"/>
    </source>
</evidence>
<name>A0A1G9AAD3_9EURY</name>
<keyword evidence="8" id="KW-1185">Reference proteome</keyword>
<evidence type="ECO:0000256" key="1">
    <source>
        <dbReference type="ARBA" id="ARBA00001917"/>
    </source>
</evidence>
<reference evidence="7 8" key="1">
    <citation type="submission" date="2016-10" db="EMBL/GenBank/DDBJ databases">
        <authorList>
            <person name="Varghese N."/>
            <person name="Submissions S."/>
        </authorList>
    </citation>
    <scope>NUCLEOTIDE SEQUENCE [LARGE SCALE GENOMIC DNA]</scope>
    <source>
        <strain evidence="7 8">DSM 2373</strain>
    </source>
</reference>
<dbReference type="GO" id="GO:0016491">
    <property type="term" value="F:oxidoreductase activity"/>
    <property type="evidence" value="ECO:0007669"/>
    <property type="project" value="InterPro"/>
</dbReference>